<dbReference type="Gene3D" id="3.40.50.720">
    <property type="entry name" value="NAD(P)-binding Rossmann-like Domain"/>
    <property type="match status" value="1"/>
</dbReference>
<gene>
    <name evidence="3" type="ORF">SSPSH_001449</name>
</gene>
<dbReference type="OrthoDB" id="9804774at2"/>
<dbReference type="PANTHER" id="PTHR45024:SF2">
    <property type="entry name" value="SCP2 DOMAIN-CONTAINING PROTEIN"/>
    <property type="match status" value="1"/>
</dbReference>
<dbReference type="InterPro" id="IPR020904">
    <property type="entry name" value="Sc_DH/Rdtase_CS"/>
</dbReference>
<dbReference type="GO" id="GO:0003857">
    <property type="term" value="F:(3S)-3-hydroxyacyl-CoA dehydrogenase (NAD+) activity"/>
    <property type="evidence" value="ECO:0007669"/>
    <property type="project" value="UniProtKB-EC"/>
</dbReference>
<dbReference type="PROSITE" id="PS00061">
    <property type="entry name" value="ADH_SHORT"/>
    <property type="match status" value="1"/>
</dbReference>
<dbReference type="InterPro" id="IPR002347">
    <property type="entry name" value="SDR_fam"/>
</dbReference>
<dbReference type="STRING" id="1033802.SSPSH_001449"/>
<dbReference type="AlphaFoldDB" id="U2FUR3"/>
<protein>
    <submittedName>
        <fullName evidence="3">3a7a12a-trihydroxy-5b-cholest-24-enoyl-CoA hydratase protein</fullName>
        <ecNumber evidence="3">1.1.1.35</ecNumber>
    </submittedName>
</protein>
<evidence type="ECO:0000313" key="3">
    <source>
        <dbReference type="EMBL" id="ERJ19679.1"/>
    </source>
</evidence>
<comment type="caution">
    <text evidence="3">The sequence shown here is derived from an EMBL/GenBank/DDBJ whole genome shotgun (WGS) entry which is preliminary data.</text>
</comment>
<reference evidence="3 4" key="2">
    <citation type="journal article" date="2013" name="PLoS ONE">
        <title>INDIGO - INtegrated Data Warehouse of MIcrobial GenOmes with Examples from the Red Sea Extremophiles.</title>
        <authorList>
            <person name="Alam I."/>
            <person name="Antunes A."/>
            <person name="Kamau A.A."/>
            <person name="Ba Alawi W."/>
            <person name="Kalkatawi M."/>
            <person name="Stingl U."/>
            <person name="Bajic V.B."/>
        </authorList>
    </citation>
    <scope>NUCLEOTIDE SEQUENCE [LARGE SCALE GENOMIC DNA]</scope>
    <source>
        <strain evidence="3 4">E1L3A</strain>
    </source>
</reference>
<dbReference type="eggNOG" id="COG1028">
    <property type="taxonomic scope" value="Bacteria"/>
</dbReference>
<dbReference type="CDD" id="cd05233">
    <property type="entry name" value="SDR_c"/>
    <property type="match status" value="1"/>
</dbReference>
<comment type="similarity">
    <text evidence="1">Belongs to the short-chain dehydrogenases/reductases (SDR) family.</text>
</comment>
<evidence type="ECO:0000256" key="1">
    <source>
        <dbReference type="ARBA" id="ARBA00006484"/>
    </source>
</evidence>
<evidence type="ECO:0000313" key="4">
    <source>
        <dbReference type="Proteomes" id="UP000006242"/>
    </source>
</evidence>
<dbReference type="Proteomes" id="UP000006242">
    <property type="component" value="Unassembled WGS sequence"/>
</dbReference>
<reference evidence="3 4" key="1">
    <citation type="journal article" date="2011" name="J. Bacteriol.">
        <title>Genome sequence of Salinisphaera shabanensis, a gammaproteobacterium from the harsh, variable environment of the brine-seawater interface of the Shaban Deep in the Red Sea.</title>
        <authorList>
            <person name="Antunes A."/>
            <person name="Alam I."/>
            <person name="Bajic V.B."/>
            <person name="Stingl U."/>
        </authorList>
    </citation>
    <scope>NUCLEOTIDE SEQUENCE [LARGE SCALE GENOMIC DNA]</scope>
    <source>
        <strain evidence="3 4">E1L3A</strain>
    </source>
</reference>
<dbReference type="SUPFAM" id="SSF51735">
    <property type="entry name" value="NAD(P)-binding Rossmann-fold domains"/>
    <property type="match status" value="1"/>
</dbReference>
<sequence length="290" mass="30524">MLDFNARIALITGAGRGIGLAYARALAERGAHVIVHDGGTGSDGTGRDAEVANEAARLIWHDGYSAEPASDAIETRDGCRQLVDRIVADHGRLDIVIHNAGWVGYEAIEALTPAFLERATAIHLNAPAWLAQAAWPAMVEHGYGRILLTTSDRALYPQYAQAGLAAYAATKMAAVGLMHALALEGAAHDIRVNAISPVAKTRMWGVTEPPTELTPDSVAPGAVFLVSDACDDSGWILRAANGQFHAVRAQEAAGVDDPRDIRGSSADSAESLAACWAEVAPVRTEYRAAG</sequence>
<proteinExistence type="inferred from homology"/>
<keyword evidence="4" id="KW-1185">Reference proteome</keyword>
<keyword evidence="2 3" id="KW-0560">Oxidoreductase</keyword>
<organism evidence="3 4">
    <name type="scientific">Salinisphaera shabanensis E1L3A</name>
    <dbReference type="NCBI Taxonomy" id="1033802"/>
    <lineage>
        <taxon>Bacteria</taxon>
        <taxon>Pseudomonadati</taxon>
        <taxon>Pseudomonadota</taxon>
        <taxon>Gammaproteobacteria</taxon>
        <taxon>Salinisphaerales</taxon>
        <taxon>Salinisphaeraceae</taxon>
        <taxon>Salinisphaera</taxon>
    </lineage>
</organism>
<accession>U2FUR3</accession>
<dbReference type="RefSeq" id="WP_006912946.1">
    <property type="nucleotide sequence ID" value="NZ_AFNV02000008.1"/>
</dbReference>
<dbReference type="PANTHER" id="PTHR45024">
    <property type="entry name" value="DEHYDROGENASES, SHORT CHAIN"/>
    <property type="match status" value="1"/>
</dbReference>
<name>U2FUR3_9GAMM</name>
<dbReference type="PRINTS" id="PR00081">
    <property type="entry name" value="GDHRDH"/>
</dbReference>
<evidence type="ECO:0000256" key="2">
    <source>
        <dbReference type="ARBA" id="ARBA00023002"/>
    </source>
</evidence>
<dbReference type="InterPro" id="IPR051687">
    <property type="entry name" value="Peroxisomal_Beta-Oxidation"/>
</dbReference>
<dbReference type="Pfam" id="PF00106">
    <property type="entry name" value="adh_short"/>
    <property type="match status" value="1"/>
</dbReference>
<dbReference type="EC" id="1.1.1.35" evidence="3"/>
<dbReference type="EMBL" id="AFNV02000008">
    <property type="protein sequence ID" value="ERJ19679.1"/>
    <property type="molecule type" value="Genomic_DNA"/>
</dbReference>
<dbReference type="InterPro" id="IPR036291">
    <property type="entry name" value="NAD(P)-bd_dom_sf"/>
</dbReference>